<sequence>MRGNSEQLSDRNCDLGDQSLKVHMDTTFKVEEHVIKFVPVTSVTRQNLANVLLTTLSELDIVILWLGKDTTVLLL</sequence>
<evidence type="ECO:0000313" key="1">
    <source>
        <dbReference type="EMBL" id="KAK0166666.1"/>
    </source>
</evidence>
<dbReference type="EMBL" id="JAQQBR010001832">
    <property type="protein sequence ID" value="KAK0166666.1"/>
    <property type="molecule type" value="Genomic_DNA"/>
</dbReference>
<accession>A0AA39FC36</accession>
<name>A0AA39FC36_MICHY</name>
<gene>
    <name evidence="1" type="ORF">PV327_004158</name>
</gene>
<evidence type="ECO:0000313" key="2">
    <source>
        <dbReference type="Proteomes" id="UP001168972"/>
    </source>
</evidence>
<comment type="caution">
    <text evidence="1">The sequence shown here is derived from an EMBL/GenBank/DDBJ whole genome shotgun (WGS) entry which is preliminary data.</text>
</comment>
<proteinExistence type="predicted"/>
<dbReference type="AlphaFoldDB" id="A0AA39FC36"/>
<reference evidence="1" key="2">
    <citation type="submission" date="2023-03" db="EMBL/GenBank/DDBJ databases">
        <authorList>
            <person name="Inwood S.N."/>
            <person name="Skelly J.G."/>
            <person name="Guhlin J."/>
            <person name="Harrop T.W.R."/>
            <person name="Goldson S.G."/>
            <person name="Dearden P.K."/>
        </authorList>
    </citation>
    <scope>NUCLEOTIDE SEQUENCE</scope>
    <source>
        <strain evidence="1">Lincoln</strain>
        <tissue evidence="1">Whole body</tissue>
    </source>
</reference>
<organism evidence="1 2">
    <name type="scientific">Microctonus hyperodae</name>
    <name type="common">Parasitoid wasp</name>
    <dbReference type="NCBI Taxonomy" id="165561"/>
    <lineage>
        <taxon>Eukaryota</taxon>
        <taxon>Metazoa</taxon>
        <taxon>Ecdysozoa</taxon>
        <taxon>Arthropoda</taxon>
        <taxon>Hexapoda</taxon>
        <taxon>Insecta</taxon>
        <taxon>Pterygota</taxon>
        <taxon>Neoptera</taxon>
        <taxon>Endopterygota</taxon>
        <taxon>Hymenoptera</taxon>
        <taxon>Apocrita</taxon>
        <taxon>Ichneumonoidea</taxon>
        <taxon>Braconidae</taxon>
        <taxon>Euphorinae</taxon>
        <taxon>Microctonus</taxon>
    </lineage>
</organism>
<protein>
    <submittedName>
        <fullName evidence="1">Uncharacterized protein</fullName>
    </submittedName>
</protein>
<reference evidence="1" key="1">
    <citation type="journal article" date="2023" name="bioRxiv">
        <title>Scaffold-level genome assemblies of two parasitoid biocontrol wasps reveal the parthenogenesis mechanism and an associated novel virus.</title>
        <authorList>
            <person name="Inwood S."/>
            <person name="Skelly J."/>
            <person name="Guhlin J."/>
            <person name="Harrop T."/>
            <person name="Goldson S."/>
            <person name="Dearden P."/>
        </authorList>
    </citation>
    <scope>NUCLEOTIDE SEQUENCE</scope>
    <source>
        <strain evidence="1">Lincoln</strain>
        <tissue evidence="1">Whole body</tissue>
    </source>
</reference>
<keyword evidence="2" id="KW-1185">Reference proteome</keyword>
<dbReference type="Proteomes" id="UP001168972">
    <property type="component" value="Unassembled WGS sequence"/>
</dbReference>